<gene>
    <name evidence="1" type="ORF">HNR78_001959</name>
</gene>
<evidence type="ECO:0000313" key="2">
    <source>
        <dbReference type="Proteomes" id="UP000613002"/>
    </source>
</evidence>
<name>A0AA89STC4_9BACL</name>
<proteinExistence type="predicted"/>
<protein>
    <submittedName>
        <fullName evidence="1">Uncharacterized protein</fullName>
    </submittedName>
</protein>
<dbReference type="EMBL" id="JACICZ010000006">
    <property type="protein sequence ID" value="MBB3869070.1"/>
    <property type="molecule type" value="Genomic_DNA"/>
</dbReference>
<dbReference type="RefSeq" id="WP_255265188.1">
    <property type="nucleotide sequence ID" value="NZ_BDAQ01000004.1"/>
</dbReference>
<reference evidence="1 2" key="1">
    <citation type="submission" date="2020-08" db="EMBL/GenBank/DDBJ databases">
        <title>Genomic Encyclopedia of Type Strains, Phase IV (KMG-IV): sequencing the most valuable type-strain genomes for metagenomic binning, comparative biology and taxonomic classification.</title>
        <authorList>
            <person name="Goeker M."/>
        </authorList>
    </citation>
    <scope>NUCLEOTIDE SEQUENCE [LARGE SCALE GENOMIC DNA]</scope>
    <source>
        <strain evidence="1 2">DSM 14590</strain>
    </source>
</reference>
<evidence type="ECO:0000313" key="1">
    <source>
        <dbReference type="EMBL" id="MBB3869070.1"/>
    </source>
</evidence>
<sequence>MMTMPGLPKQPAALHMNVDENGMLSAYFKGEIGCLIQLRLII</sequence>
<keyword evidence="2" id="KW-1185">Reference proteome</keyword>
<dbReference type="AlphaFoldDB" id="A0AA89STC4"/>
<accession>A0AA89STC4</accession>
<organism evidence="1 2">
    <name type="scientific">Parageobacillus toebii NBRC 107807</name>
    <dbReference type="NCBI Taxonomy" id="1223503"/>
    <lineage>
        <taxon>Bacteria</taxon>
        <taxon>Bacillati</taxon>
        <taxon>Bacillota</taxon>
        <taxon>Bacilli</taxon>
        <taxon>Bacillales</taxon>
        <taxon>Anoxybacillaceae</taxon>
        <taxon>Parageobacillus</taxon>
    </lineage>
</organism>
<dbReference type="Proteomes" id="UP000613002">
    <property type="component" value="Unassembled WGS sequence"/>
</dbReference>
<comment type="caution">
    <text evidence="1">The sequence shown here is derived from an EMBL/GenBank/DDBJ whole genome shotgun (WGS) entry which is preliminary data.</text>
</comment>